<dbReference type="Proteomes" id="UP000191933">
    <property type="component" value="Unassembled WGS sequence"/>
</dbReference>
<dbReference type="SMART" id="SM00116">
    <property type="entry name" value="CBS"/>
    <property type="match status" value="2"/>
</dbReference>
<dbReference type="RefSeq" id="WP_035226473.1">
    <property type="nucleotide sequence ID" value="NZ_LT009721.1"/>
</dbReference>
<evidence type="ECO:0000313" key="5">
    <source>
        <dbReference type="EMBL" id="CUX03290.1"/>
    </source>
</evidence>
<dbReference type="InterPro" id="IPR046342">
    <property type="entry name" value="CBS_dom_sf"/>
</dbReference>
<accession>A0A9W5B7I1</accession>
<dbReference type="SUPFAM" id="SSF54631">
    <property type="entry name" value="CBS-domain pair"/>
    <property type="match status" value="1"/>
</dbReference>
<evidence type="ECO:0000259" key="4">
    <source>
        <dbReference type="PROSITE" id="PS51371"/>
    </source>
</evidence>
<dbReference type="InterPro" id="IPR051257">
    <property type="entry name" value="Diverse_CBS-Domain"/>
</dbReference>
<evidence type="ECO:0000259" key="3">
    <source>
        <dbReference type="PROSITE" id="PS50914"/>
    </source>
</evidence>
<keyword evidence="6" id="KW-1185">Reference proteome</keyword>
<feature type="domain" description="CBS" evidence="4">
    <location>
        <begin position="92"/>
        <end position="149"/>
    </location>
</feature>
<keyword evidence="1 2" id="KW-0129">CBS domain</keyword>
<evidence type="ECO:0000313" key="6">
    <source>
        <dbReference type="Proteomes" id="UP000191933"/>
    </source>
</evidence>
<dbReference type="Gene3D" id="3.10.580.10">
    <property type="entry name" value="CBS-domain"/>
    <property type="match status" value="1"/>
</dbReference>
<dbReference type="PANTHER" id="PTHR43080:SF26">
    <property type="entry name" value="REGULATORY PROTEIN"/>
    <property type="match status" value="1"/>
</dbReference>
<feature type="domain" description="CBS" evidence="4">
    <location>
        <begin position="7"/>
        <end position="69"/>
    </location>
</feature>
<gene>
    <name evidence="5" type="ORF">AGR2A_pb10094</name>
</gene>
<dbReference type="EMBL" id="FBVY01000047">
    <property type="protein sequence ID" value="CUX03290.1"/>
    <property type="molecule type" value="Genomic_DNA"/>
</dbReference>
<dbReference type="InterPro" id="IPR017080">
    <property type="entry name" value="UCP036990_CBS_BON"/>
</dbReference>
<dbReference type="PIRSF" id="PIRSF036990">
    <property type="entry name" value="UCP036990_CBS_BON"/>
    <property type="match status" value="1"/>
</dbReference>
<dbReference type="InterPro" id="IPR007055">
    <property type="entry name" value="BON_dom"/>
</dbReference>
<comment type="caution">
    <text evidence="5">The sequence shown here is derived from an EMBL/GenBank/DDBJ whole genome shotgun (WGS) entry which is preliminary data.</text>
</comment>
<dbReference type="PROSITE" id="PS51371">
    <property type="entry name" value="CBS"/>
    <property type="match status" value="2"/>
</dbReference>
<dbReference type="AlphaFoldDB" id="A0A9W5B7I1"/>
<dbReference type="PROSITE" id="PS50914">
    <property type="entry name" value="BON"/>
    <property type="match status" value="1"/>
</dbReference>
<reference evidence="5 6" key="1">
    <citation type="submission" date="2016-01" db="EMBL/GenBank/DDBJ databases">
        <authorList>
            <person name="Regsiter A."/>
            <person name="william w."/>
        </authorList>
    </citation>
    <scope>NUCLEOTIDE SEQUENCE [LARGE SCALE GENOMIC DNA]</scope>
    <source>
        <strain evidence="5 6">CFBP 5494</strain>
    </source>
</reference>
<evidence type="ECO:0000256" key="1">
    <source>
        <dbReference type="ARBA" id="ARBA00023122"/>
    </source>
</evidence>
<dbReference type="Pfam" id="PF00571">
    <property type="entry name" value="CBS"/>
    <property type="match status" value="2"/>
</dbReference>
<sequence>MFAKDIMTRKVRTIHSTNSVRTAIELMVNEGISGIPVVDENDVVTGIITEGDLLRRVEFGAGAKRENPVRDTPLRDLETYIKGHSWRVGDLMSTQVVTVTSDASVATVAELLFRYKIKRVPVVEDDRLVGLVSRVDLLRSIVDIRSDAIASGEEAMERAIRARLNADLGIDKERVSVSVHGGCIYLDGNVTDNLEKRAVQVLIENIQGGYSFVNRLSVSP</sequence>
<protein>
    <submittedName>
        <fullName evidence="5">CBS domain-containing protein</fullName>
    </submittedName>
</protein>
<evidence type="ECO:0000256" key="2">
    <source>
        <dbReference type="PROSITE-ProRule" id="PRU00703"/>
    </source>
</evidence>
<dbReference type="CDD" id="cd04586">
    <property type="entry name" value="CBS_pair_BON_assoc"/>
    <property type="match status" value="1"/>
</dbReference>
<dbReference type="Pfam" id="PF04972">
    <property type="entry name" value="BON"/>
    <property type="match status" value="1"/>
</dbReference>
<dbReference type="Gene3D" id="3.30.1340.30">
    <property type="match status" value="1"/>
</dbReference>
<feature type="domain" description="BON" evidence="3">
    <location>
        <begin position="152"/>
        <end position="220"/>
    </location>
</feature>
<organism evidence="5 6">
    <name type="scientific">Agrobacterium genomosp. 2 str. CFBP 5494</name>
    <dbReference type="NCBI Taxonomy" id="1183436"/>
    <lineage>
        <taxon>Bacteria</taxon>
        <taxon>Pseudomonadati</taxon>
        <taxon>Pseudomonadota</taxon>
        <taxon>Alphaproteobacteria</taxon>
        <taxon>Hyphomicrobiales</taxon>
        <taxon>Rhizobiaceae</taxon>
        <taxon>Rhizobium/Agrobacterium group</taxon>
        <taxon>Agrobacterium</taxon>
        <taxon>Agrobacterium tumefaciens complex</taxon>
    </lineage>
</organism>
<proteinExistence type="predicted"/>
<dbReference type="PANTHER" id="PTHR43080">
    <property type="entry name" value="CBS DOMAIN-CONTAINING PROTEIN CBSX3, MITOCHONDRIAL"/>
    <property type="match status" value="1"/>
</dbReference>
<dbReference type="InterPro" id="IPR000644">
    <property type="entry name" value="CBS_dom"/>
</dbReference>
<name>A0A9W5B7I1_9HYPH</name>